<organism evidence="1 2">
    <name type="scientific">Clostridium botulinum B2 450</name>
    <dbReference type="NCBI Taxonomy" id="1379739"/>
    <lineage>
        <taxon>Bacteria</taxon>
        <taxon>Bacillati</taxon>
        <taxon>Bacillota</taxon>
        <taxon>Clostridia</taxon>
        <taxon>Eubacteriales</taxon>
        <taxon>Clostridiaceae</taxon>
        <taxon>Clostridium</taxon>
    </lineage>
</organism>
<reference evidence="1 2" key="1">
    <citation type="submission" date="2014-06" db="EMBL/GenBank/DDBJ databases">
        <title>Genome characterization of distinct group I Clostridium botulinum lineages.</title>
        <authorList>
            <person name="Giordani F."/>
            <person name="Anselmo A."/>
            <person name="Fillo S."/>
            <person name="Palozzi A.M."/>
            <person name="Fortunato A."/>
            <person name="Gentile B."/>
            <person name="Ciammaruconi A."/>
            <person name="Anniballi F."/>
            <person name="De Medici D."/>
            <person name="Lista F."/>
        </authorList>
    </citation>
    <scope>NUCLEOTIDE SEQUENCE [LARGE SCALE GENOMIC DNA]</scope>
    <source>
        <strain evidence="1 2">B2 450</strain>
    </source>
</reference>
<proteinExistence type="predicted"/>
<dbReference type="AlphaFoldDB" id="A0A0D1BZ62"/>
<dbReference type="Gene3D" id="3.40.1350.10">
    <property type="match status" value="1"/>
</dbReference>
<dbReference type="PATRIC" id="fig|1379739.3.peg.2521"/>
<dbReference type="InterPro" id="IPR011856">
    <property type="entry name" value="tRNA_endonuc-like_dom_sf"/>
</dbReference>
<sequence length="332" mass="39475">MVTRTINQLHFEDLDPIRFEELILSMVYRMRRWLKLDHLGKKGSDDGIDIRAVEELENGKCKTYHFQCKRYSKITKAQLYKIIDDYLEKNVTVPDVYTLVISCTLSKNTIDNFENYAKNGGLKAISIWTNSIIECKLYAEYQDLLFAYFGINLTENRNRKINSVRRNLTLKKRMHKDFLKSVGCKDRTELNERLHSPMKKFNESEVLIRSIDDTDYPNNTLLEKDFAGYFKAEVYNFYHNGIQVIIGVKDIKIKQYENENNDKFKITTIRVLEIGYLPFNNIIDYDYDGDEYYMYPHLYCDFINKNDPFEKIGYAYEYSYGWIIVNDDLIVR</sequence>
<comment type="caution">
    <text evidence="1">The sequence shown here is derived from an EMBL/GenBank/DDBJ whole genome shotgun (WGS) entry which is preliminary data.</text>
</comment>
<dbReference type="GO" id="GO:0003676">
    <property type="term" value="F:nucleic acid binding"/>
    <property type="evidence" value="ECO:0007669"/>
    <property type="project" value="InterPro"/>
</dbReference>
<dbReference type="HOGENOM" id="CLU_735502_0_0_9"/>
<protein>
    <submittedName>
        <fullName evidence="1">Uncharacterized protein</fullName>
    </submittedName>
</protein>
<name>A0A0D1BZ62_CLOBO</name>
<dbReference type="EMBL" id="JXSU01000007">
    <property type="protein sequence ID" value="KIS24041.1"/>
    <property type="molecule type" value="Genomic_DNA"/>
</dbReference>
<dbReference type="RefSeq" id="WP_043032027.1">
    <property type="nucleotide sequence ID" value="NZ_JXSU01000007.1"/>
</dbReference>
<evidence type="ECO:0000313" key="1">
    <source>
        <dbReference type="EMBL" id="KIS24041.1"/>
    </source>
</evidence>
<gene>
    <name evidence="1" type="ORF">N495_10760</name>
</gene>
<accession>A0A0D1BZ62</accession>
<evidence type="ECO:0000313" key="2">
    <source>
        <dbReference type="Proteomes" id="UP000032250"/>
    </source>
</evidence>
<dbReference type="Proteomes" id="UP000032250">
    <property type="component" value="Unassembled WGS sequence"/>
</dbReference>
<dbReference type="OrthoDB" id="9797274at2"/>